<keyword evidence="2" id="KW-1185">Reference proteome</keyword>
<dbReference type="EMBL" id="CP071794">
    <property type="protein sequence ID" value="QTD54845.1"/>
    <property type="molecule type" value="Genomic_DNA"/>
</dbReference>
<protein>
    <submittedName>
        <fullName evidence="1">Uncharacterized protein</fullName>
    </submittedName>
</protein>
<organism evidence="1 2">
    <name type="scientific">Parasphingorhabdus cellanae</name>
    <dbReference type="NCBI Taxonomy" id="2806553"/>
    <lineage>
        <taxon>Bacteria</taxon>
        <taxon>Pseudomonadati</taxon>
        <taxon>Pseudomonadota</taxon>
        <taxon>Alphaproteobacteria</taxon>
        <taxon>Sphingomonadales</taxon>
        <taxon>Sphingomonadaceae</taxon>
        <taxon>Parasphingorhabdus</taxon>
    </lineage>
</organism>
<evidence type="ECO:0000313" key="1">
    <source>
        <dbReference type="EMBL" id="QTD54845.1"/>
    </source>
</evidence>
<sequence>MLRNILLWIGAISLALVSSLAALGSITKTKRPELALSLQPTNGFAAEKMAVELVIGRIVKDRGKFPDQINPSWYKLALQAFETEPVSPAAIAVIALTKTGNVRRSLMEKAFNLSRRQQLVTGWMIADSGSRNDIPSILQFYDTTLRTSTSSAGTIIPVMANALENENFVEPFAAILSVNPPWADLFWAKVAATPIAITNAADLRRLLYKKNDQNEDFRDNSLINALVNNNRIGKAEQLYMLFTNASGDDHLIRDSEFNSEPVYPPFDWQLFSTGEYGAAIGKGRLNLSAIHNSGGLFARQLVKLPKRILDMEVEAARDIPENAELSLGLSCAEDIKNRPSEIDIPLKERITTRKISNQGSPCEYYWVSISGRSSDHGDGFDIAITSVSLRNQ</sequence>
<accession>A0ABX7T222</accession>
<gene>
    <name evidence="1" type="ORF">J4G78_11355</name>
</gene>
<evidence type="ECO:0000313" key="2">
    <source>
        <dbReference type="Proteomes" id="UP000663923"/>
    </source>
</evidence>
<name>A0ABX7T222_9SPHN</name>
<dbReference type="RefSeq" id="WP_207986676.1">
    <property type="nucleotide sequence ID" value="NZ_CP071794.1"/>
</dbReference>
<reference evidence="1 2" key="1">
    <citation type="submission" date="2021-03" db="EMBL/GenBank/DDBJ databases">
        <title>Complete genome of Parasphingorhabdus_sp.JHSY0214.</title>
        <authorList>
            <person name="Yoo J.H."/>
            <person name="Bae J.W."/>
        </authorList>
    </citation>
    <scope>NUCLEOTIDE SEQUENCE [LARGE SCALE GENOMIC DNA]</scope>
    <source>
        <strain evidence="1 2">JHSY0214</strain>
    </source>
</reference>
<dbReference type="Proteomes" id="UP000663923">
    <property type="component" value="Chromosome"/>
</dbReference>
<proteinExistence type="predicted"/>